<keyword evidence="5" id="KW-0297">G-protein coupled receptor</keyword>
<feature type="transmembrane region" description="Helical" evidence="10">
    <location>
        <begin position="282"/>
        <end position="300"/>
    </location>
</feature>
<proteinExistence type="evidence at transcript level"/>
<keyword evidence="4 10" id="KW-1133">Transmembrane helix</keyword>
<feature type="transmembrane region" description="Helical" evidence="10">
    <location>
        <begin position="192"/>
        <end position="210"/>
    </location>
</feature>
<dbReference type="FunFam" id="1.20.1070.10:FF:000035">
    <property type="entry name" value="C-C chemokine receptor type 6"/>
    <property type="match status" value="1"/>
</dbReference>
<feature type="transmembrane region" description="Helical" evidence="10">
    <location>
        <begin position="109"/>
        <end position="128"/>
    </location>
</feature>
<feature type="transmembrane region" description="Helical" evidence="10">
    <location>
        <begin position="72"/>
        <end position="97"/>
    </location>
</feature>
<evidence type="ECO:0000256" key="9">
    <source>
        <dbReference type="ARBA" id="ARBA00023224"/>
    </source>
</evidence>
<dbReference type="GO" id="GO:0006955">
    <property type="term" value="P:immune response"/>
    <property type="evidence" value="ECO:0007669"/>
    <property type="project" value="TreeGrafter"/>
</dbReference>
<keyword evidence="2" id="KW-1003">Cell membrane</keyword>
<keyword evidence="7 12" id="KW-0675">Receptor</keyword>
<dbReference type="GO" id="GO:0007204">
    <property type="term" value="P:positive regulation of cytosolic calcium ion concentration"/>
    <property type="evidence" value="ECO:0007669"/>
    <property type="project" value="TreeGrafter"/>
</dbReference>
<dbReference type="EMBL" id="MF784655">
    <property type="protein sequence ID" value="AXN77371.1"/>
    <property type="molecule type" value="mRNA"/>
</dbReference>
<evidence type="ECO:0000256" key="6">
    <source>
        <dbReference type="ARBA" id="ARBA00023136"/>
    </source>
</evidence>
<dbReference type="Pfam" id="PF00001">
    <property type="entry name" value="7tm_1"/>
    <property type="match status" value="1"/>
</dbReference>
<evidence type="ECO:0000256" key="10">
    <source>
        <dbReference type="SAM" id="Phobius"/>
    </source>
</evidence>
<keyword evidence="3 10" id="KW-0812">Transmembrane</keyword>
<organism evidence="12">
    <name type="scientific">Ctenopharyngodon idella</name>
    <name type="common">Grass carp</name>
    <name type="synonym">Leuciscus idella</name>
    <dbReference type="NCBI Taxonomy" id="7959"/>
    <lineage>
        <taxon>Eukaryota</taxon>
        <taxon>Metazoa</taxon>
        <taxon>Chordata</taxon>
        <taxon>Craniata</taxon>
        <taxon>Vertebrata</taxon>
        <taxon>Euteleostomi</taxon>
        <taxon>Actinopterygii</taxon>
        <taxon>Neopterygii</taxon>
        <taxon>Teleostei</taxon>
        <taxon>Ostariophysi</taxon>
        <taxon>Cypriniformes</taxon>
        <taxon>Xenocyprididae</taxon>
        <taxon>Xenocypridinae</taxon>
        <taxon>Ctenopharyngodon</taxon>
    </lineage>
</organism>
<dbReference type="SUPFAM" id="SSF81321">
    <property type="entry name" value="Family A G protein-coupled receptor-like"/>
    <property type="match status" value="1"/>
</dbReference>
<dbReference type="PANTHER" id="PTHR10489:SF910">
    <property type="entry name" value="ATYPICAL CHEMOKINE RECEPTOR 4"/>
    <property type="match status" value="1"/>
</dbReference>
<sequence>MQKQLTQEEQTETIYSAFRQSLKSYKSFRGRMEISEEHYYDYSEYENNSSNFSYDDYQTICEKGDVRSFARIFLPAVFGLSLVLGLAGNALVVAVYAYCKQLKTMTDTFILHLAVADLLLLLTLPFWAADAVHGWKLGVTVCKLVSALYTINFTCSMMLLAHISMDQYLALRPEARNRGLARAFQKKHCGKLCSAVWTVAFFLGVPDLVFSTVKEFPHKKSCIAMYLSDMALRAKASLEVVEVVIGFLLPLLVMLFCYTCVGRTLLKLPQERRWRKWRSIRVLLVMVGVFVATQLPYNVVKFCRAVDIMYMFVTHCGVSKELDRATQITESLALTHCCLNPVLYTFIGSSFRQHVLKCVKGFGDRGRRLAHAREQQEVDISLNSHSQSQDTSTFSI</sequence>
<evidence type="ECO:0000256" key="4">
    <source>
        <dbReference type="ARBA" id="ARBA00022989"/>
    </source>
</evidence>
<dbReference type="GO" id="GO:0019957">
    <property type="term" value="F:C-C chemokine binding"/>
    <property type="evidence" value="ECO:0007669"/>
    <property type="project" value="TreeGrafter"/>
</dbReference>
<reference evidence="12" key="1">
    <citation type="journal article" date="2018" name="Dev. Comp. Immunol.">
        <title>A systematic investigation on the composition, evolution and expression characteristics of chemokine superfamily in grass carp Ctenopharyngodon idella.</title>
        <authorList>
            <person name="Liao Z."/>
            <person name="Wan Q."/>
            <person name="Xiao X."/>
            <person name="Ji J."/>
            <person name="Su J."/>
        </authorList>
    </citation>
    <scope>NUCLEOTIDE SEQUENCE</scope>
</reference>
<accession>A0A346FY17</accession>
<gene>
    <name evidence="12" type="primary">ackr4a</name>
</gene>
<feature type="transmembrane region" description="Helical" evidence="10">
    <location>
        <begin position="240"/>
        <end position="261"/>
    </location>
</feature>
<keyword evidence="6 10" id="KW-0472">Membrane</keyword>
<feature type="transmembrane region" description="Helical" evidence="10">
    <location>
        <begin position="148"/>
        <end position="171"/>
    </location>
</feature>
<dbReference type="GO" id="GO:0060326">
    <property type="term" value="P:cell chemotaxis"/>
    <property type="evidence" value="ECO:0007669"/>
    <property type="project" value="TreeGrafter"/>
</dbReference>
<dbReference type="PRINTS" id="PR00237">
    <property type="entry name" value="GPCRRHODOPSN"/>
</dbReference>
<name>A0A346FY17_CTEID</name>
<keyword evidence="8" id="KW-0325">Glycoprotein</keyword>
<dbReference type="InterPro" id="IPR000355">
    <property type="entry name" value="Chemokine_rcpt"/>
</dbReference>
<comment type="subcellular location">
    <subcellularLocation>
        <location evidence="1">Cell membrane</location>
        <topology evidence="1">Multi-pass membrane protein</topology>
    </subcellularLocation>
</comment>
<evidence type="ECO:0000259" key="11">
    <source>
        <dbReference type="PROSITE" id="PS50262"/>
    </source>
</evidence>
<evidence type="ECO:0000256" key="8">
    <source>
        <dbReference type="ARBA" id="ARBA00023180"/>
    </source>
</evidence>
<evidence type="ECO:0000256" key="1">
    <source>
        <dbReference type="ARBA" id="ARBA00004651"/>
    </source>
</evidence>
<dbReference type="InterPro" id="IPR000276">
    <property type="entry name" value="GPCR_Rhodpsn"/>
</dbReference>
<dbReference type="AlphaFoldDB" id="A0A346FY17"/>
<evidence type="ECO:0000256" key="2">
    <source>
        <dbReference type="ARBA" id="ARBA00022475"/>
    </source>
</evidence>
<dbReference type="InterPro" id="IPR017452">
    <property type="entry name" value="GPCR_Rhodpsn_7TM"/>
</dbReference>
<dbReference type="GO" id="GO:0009897">
    <property type="term" value="C:external side of plasma membrane"/>
    <property type="evidence" value="ECO:0007669"/>
    <property type="project" value="TreeGrafter"/>
</dbReference>
<keyword evidence="9" id="KW-0807">Transducer</keyword>
<dbReference type="GO" id="GO:0016493">
    <property type="term" value="F:C-C chemokine receptor activity"/>
    <property type="evidence" value="ECO:0007669"/>
    <property type="project" value="TreeGrafter"/>
</dbReference>
<dbReference type="InterPro" id="IPR050119">
    <property type="entry name" value="CCR1-9-like"/>
</dbReference>
<evidence type="ECO:0000256" key="7">
    <source>
        <dbReference type="ARBA" id="ARBA00023170"/>
    </source>
</evidence>
<evidence type="ECO:0000256" key="3">
    <source>
        <dbReference type="ARBA" id="ARBA00022692"/>
    </source>
</evidence>
<dbReference type="Gene3D" id="1.20.1070.10">
    <property type="entry name" value="Rhodopsin 7-helix transmembrane proteins"/>
    <property type="match status" value="1"/>
</dbReference>
<dbReference type="PANTHER" id="PTHR10489">
    <property type="entry name" value="CELL ADHESION MOLECULE"/>
    <property type="match status" value="1"/>
</dbReference>
<feature type="domain" description="G-protein coupled receptors family 1 profile" evidence="11">
    <location>
        <begin position="88"/>
        <end position="344"/>
    </location>
</feature>
<dbReference type="PROSITE" id="PS50262">
    <property type="entry name" value="G_PROTEIN_RECEP_F1_2"/>
    <property type="match status" value="1"/>
</dbReference>
<evidence type="ECO:0000313" key="12">
    <source>
        <dbReference type="EMBL" id="AXN77371.1"/>
    </source>
</evidence>
<dbReference type="GO" id="GO:0019722">
    <property type="term" value="P:calcium-mediated signaling"/>
    <property type="evidence" value="ECO:0007669"/>
    <property type="project" value="TreeGrafter"/>
</dbReference>
<protein>
    <submittedName>
        <fullName evidence="12">Atypical chemokine receptor 4a</fullName>
    </submittedName>
</protein>
<dbReference type="PRINTS" id="PR00657">
    <property type="entry name" value="CCCHEMOKINER"/>
</dbReference>
<evidence type="ECO:0000256" key="5">
    <source>
        <dbReference type="ARBA" id="ARBA00023040"/>
    </source>
</evidence>